<evidence type="ECO:0008006" key="3">
    <source>
        <dbReference type="Google" id="ProtNLM"/>
    </source>
</evidence>
<evidence type="ECO:0000313" key="1">
    <source>
        <dbReference type="EMBL" id="MDX8335202.1"/>
    </source>
</evidence>
<proteinExistence type="predicted"/>
<comment type="caution">
    <text evidence="1">The sequence shown here is derived from an EMBL/GenBank/DDBJ whole genome shotgun (WGS) entry which is preliminary data.</text>
</comment>
<sequence>MKGLLILFYMLTQISVFSSNGIMTLPSDETMGPPVADLGTSIPIIPMIPAVPNETVDENEDVWVLEKMSTIMMESKVKVIVPLEIISDVEIKAMIIDNQKLDIPFEIEMNKEPEKKDYYVLKYSEKELDLDNDGKIDTKIYSPKYINKKIVDDNILSIDGSNITKEGLHRKRVYITVEVKDGK</sequence>
<dbReference type="EMBL" id="JAVIKH010000002">
    <property type="protein sequence ID" value="MDX8335202.1"/>
    <property type="molecule type" value="Genomic_DNA"/>
</dbReference>
<evidence type="ECO:0000313" key="2">
    <source>
        <dbReference type="Proteomes" id="UP001279681"/>
    </source>
</evidence>
<organism evidence="1 2">
    <name type="scientific">Candidatus Cetobacterium colombiensis</name>
    <dbReference type="NCBI Taxonomy" id="3073100"/>
    <lineage>
        <taxon>Bacteria</taxon>
        <taxon>Fusobacteriati</taxon>
        <taxon>Fusobacteriota</taxon>
        <taxon>Fusobacteriia</taxon>
        <taxon>Fusobacteriales</taxon>
        <taxon>Fusobacteriaceae</taxon>
        <taxon>Cetobacterium</taxon>
    </lineage>
</organism>
<dbReference type="RefSeq" id="WP_320312615.1">
    <property type="nucleotide sequence ID" value="NZ_JAVIKH010000002.1"/>
</dbReference>
<reference evidence="2" key="1">
    <citation type="submission" date="2023-07" db="EMBL/GenBank/DDBJ databases">
        <authorList>
            <person name="Colorado M.A."/>
            <person name="Villamil L.M."/>
            <person name="Melo J.F."/>
            <person name="Rodriguez J.A."/>
            <person name="Ruiz R.Y."/>
        </authorList>
    </citation>
    <scope>NUCLEOTIDE SEQUENCE [LARGE SCALE GENOMIC DNA]</scope>
    <source>
        <strain evidence="2">C33</strain>
    </source>
</reference>
<keyword evidence="2" id="KW-1185">Reference proteome</keyword>
<gene>
    <name evidence="1" type="ORF">RFV38_01635</name>
</gene>
<name>A0ABU4W6Q7_9FUSO</name>
<accession>A0ABU4W6Q7</accession>
<dbReference type="Proteomes" id="UP001279681">
    <property type="component" value="Unassembled WGS sequence"/>
</dbReference>
<protein>
    <recommendedName>
        <fullName evidence="3">Gingipain propeptide domain-containing protein</fullName>
    </recommendedName>
</protein>